<dbReference type="SUPFAM" id="SSF88798">
    <property type="entry name" value="N-terminal, heterodimerisation domain of RBP7 (RpoE)"/>
    <property type="match status" value="1"/>
</dbReference>
<evidence type="ECO:0000259" key="15">
    <source>
        <dbReference type="Pfam" id="PF08292"/>
    </source>
</evidence>
<evidence type="ECO:0000256" key="11">
    <source>
        <dbReference type="ARBA" id="ARBA00072526"/>
    </source>
</evidence>
<dbReference type="Gene3D" id="3.30.1490.120">
    <property type="entry name" value="RNA polymerase Rpb7-like, N-terminal domain"/>
    <property type="match status" value="1"/>
</dbReference>
<feature type="domain" description="RNA polymerase Rpb7-like N-terminal" evidence="14">
    <location>
        <begin position="8"/>
        <end position="64"/>
    </location>
</feature>
<organism evidence="16">
    <name type="scientific">Xenopsylla cheopis</name>
    <name type="common">Oriental rat flea</name>
    <name type="synonym">Pulex cheopis</name>
    <dbReference type="NCBI Taxonomy" id="163159"/>
    <lineage>
        <taxon>Eukaryota</taxon>
        <taxon>Metazoa</taxon>
        <taxon>Ecdysozoa</taxon>
        <taxon>Arthropoda</taxon>
        <taxon>Hexapoda</taxon>
        <taxon>Insecta</taxon>
        <taxon>Pterygota</taxon>
        <taxon>Neoptera</taxon>
        <taxon>Endopterygota</taxon>
        <taxon>Siphonaptera</taxon>
        <taxon>Pulicidae</taxon>
        <taxon>Xenopsyllinae</taxon>
        <taxon>Xenopsylla</taxon>
    </lineage>
</organism>
<feature type="domain" description="RNA polymerase III subunit Rpc25" evidence="15">
    <location>
        <begin position="83"/>
        <end position="202"/>
    </location>
</feature>
<dbReference type="InterPro" id="IPR005576">
    <property type="entry name" value="Rpb7-like_N"/>
</dbReference>
<keyword evidence="5" id="KW-0391">Immunity</keyword>
<accession>A0A6M2DMN0</accession>
<evidence type="ECO:0000256" key="10">
    <source>
        <dbReference type="ARBA" id="ARBA00062626"/>
    </source>
</evidence>
<comment type="function">
    <text evidence="9">DNA-dependent RNA polymerase catalyzes the transcription of DNA into RNA using the four ribonucleoside triphosphates as substrates. Specific peripheric component of RNA polymerase III (Pol III) which synthesizes small non-coding RNAs including 5S rRNA, snRNAs, tRNAs and miRNAs from at least 500 distinct genomic loci. With CRCP/RPC9 forms a mobile stalk that protrudes from Pol III core and functions primarily in transcription initiation. Pol III plays a key role in sensing and limiting infection by intracellular bacteria and DNA viruses. Acts as nuclear and cytosolic DNA sensor involved in innate immune response. Can sense non-self dsDNA that serves as template for transcription into dsRNA. The non-self RNA polymerase III transcripts, such as Epstein-Barr virus-encoded RNAs (EBERs) induce type I interferon and NF-kappa-B through the RIG-I pathway.</text>
</comment>
<dbReference type="GO" id="GO:0006384">
    <property type="term" value="P:transcription initiation at RNA polymerase III promoter"/>
    <property type="evidence" value="ECO:0007669"/>
    <property type="project" value="TreeGrafter"/>
</dbReference>
<dbReference type="InterPro" id="IPR036898">
    <property type="entry name" value="RNA_pol_Rpb7-like_N_sf"/>
</dbReference>
<dbReference type="InterPro" id="IPR012340">
    <property type="entry name" value="NA-bd_OB-fold"/>
</dbReference>
<comment type="subcellular location">
    <subcellularLocation>
        <location evidence="1">Nucleus</location>
    </subcellularLocation>
</comment>
<dbReference type="AlphaFoldDB" id="A0A6M2DMN0"/>
<dbReference type="PANTHER" id="PTHR12709:SF1">
    <property type="entry name" value="DNA-DIRECTED RNA POLYMERASE III SUBUNIT RPC8"/>
    <property type="match status" value="1"/>
</dbReference>
<dbReference type="PANTHER" id="PTHR12709">
    <property type="entry name" value="DNA-DIRECTED RNA POLYMERASE II, III"/>
    <property type="match status" value="1"/>
</dbReference>
<keyword evidence="3 16" id="KW-0240">DNA-directed RNA polymerase</keyword>
<dbReference type="Gene3D" id="2.40.50.140">
    <property type="entry name" value="Nucleic acid-binding proteins"/>
    <property type="match status" value="1"/>
</dbReference>
<evidence type="ECO:0000256" key="9">
    <source>
        <dbReference type="ARBA" id="ARBA00054245"/>
    </source>
</evidence>
<dbReference type="SUPFAM" id="SSF50249">
    <property type="entry name" value="Nucleic acid-binding proteins"/>
    <property type="match status" value="1"/>
</dbReference>
<comment type="subunit">
    <text evidence="10">Component of the RNA polymerase III complex consisting of 17 subunits: a ten-subunit horseshoe-shaped catalytic core composed of POLR3A/RPC1, POLR3B/RPC2, POLR1C/RPAC1, POLR1D/RPAC2, POLR3K/RPC10, POLR2E/RPABC1, POLR2F/RPABC2, POLR2H/RPABC3, POLR2K/RPABC4 and POLR2L/RPABC5; a mobile stalk composed of two subunits POLR3H/RPC8 and CRCP/RPC9, protruding from the core and functioning primarily in transcription initiation; and additional subunits homologous to general transcription factors of the RNA polymerase II machinery, POLR3C/RPC3-POLR3F/RPC6-POLR3G/RPC7 heterotrimer required for transcription initiation and POLR3D/RPC4-POLR3E/RPC5 heterodimer involved in both transcription initiation and termination. Interacts with CRCP/RPC9. POLR3H/RPC8 and CRCP/RPC9 probably form a Pol III subcomplex.</text>
</comment>
<keyword evidence="7" id="KW-0804">Transcription</keyword>
<evidence type="ECO:0000256" key="2">
    <source>
        <dbReference type="ARBA" id="ARBA00009307"/>
    </source>
</evidence>
<protein>
    <recommendedName>
        <fullName evidence="11">DNA-directed RNA polymerase III subunit RPC8</fullName>
    </recommendedName>
    <alternativeName>
        <fullName evidence="13">DNA-directed RNA polymerase III subunit H</fullName>
    </alternativeName>
    <alternativeName>
        <fullName evidence="12">DNA-directed RNA polymerase III subunit rpc8</fullName>
    </alternativeName>
</protein>
<dbReference type="GO" id="GO:0051607">
    <property type="term" value="P:defense response to virus"/>
    <property type="evidence" value="ECO:0007669"/>
    <property type="project" value="UniProtKB-KW"/>
</dbReference>
<dbReference type="GO" id="GO:0003899">
    <property type="term" value="F:DNA-directed RNA polymerase activity"/>
    <property type="evidence" value="ECO:0007669"/>
    <property type="project" value="InterPro"/>
</dbReference>
<evidence type="ECO:0000256" key="3">
    <source>
        <dbReference type="ARBA" id="ARBA00022478"/>
    </source>
</evidence>
<evidence type="ECO:0000256" key="1">
    <source>
        <dbReference type="ARBA" id="ARBA00004123"/>
    </source>
</evidence>
<dbReference type="Pfam" id="PF08292">
    <property type="entry name" value="RNA_pol_Rbc25"/>
    <property type="match status" value="1"/>
</dbReference>
<sequence>MFILSEFKDVIRITPDLFNIPLKEAIIDELNAKLANKVVLNVGLCIALFDIIEIKDSIIQPGDGSSFTEVKFRYIVFRPFIDEIIIGKIKSCNNDGVQVSLGFFDDILIAPKDLQTQSRFDEIEQAWIWEYDLGDGTTHDLYMDIGEKIRFRVTNEIFEETSPDSGPPGTQQTSTNPSDTVQAAYKIIATICEPGLGLLSWWNQK</sequence>
<dbReference type="FunFam" id="3.30.1490.120:FF:000002">
    <property type="entry name" value="DNA-directed RNA polymerase III subunit RPC8"/>
    <property type="match status" value="1"/>
</dbReference>
<dbReference type="Pfam" id="PF03876">
    <property type="entry name" value="SHS2_Rpb7-N"/>
    <property type="match status" value="1"/>
</dbReference>
<evidence type="ECO:0000256" key="5">
    <source>
        <dbReference type="ARBA" id="ARBA00022859"/>
    </source>
</evidence>
<dbReference type="GO" id="GO:0005666">
    <property type="term" value="C:RNA polymerase III complex"/>
    <property type="evidence" value="ECO:0007669"/>
    <property type="project" value="TreeGrafter"/>
</dbReference>
<evidence type="ECO:0000256" key="8">
    <source>
        <dbReference type="ARBA" id="ARBA00023242"/>
    </source>
</evidence>
<keyword evidence="4" id="KW-0399">Innate immunity</keyword>
<dbReference type="InterPro" id="IPR045113">
    <property type="entry name" value="Rpb7-like"/>
</dbReference>
<keyword evidence="8" id="KW-0539">Nucleus</keyword>
<comment type="similarity">
    <text evidence="2">Belongs to the eukaryotic RPB7/RPC8 RNA polymerase subunit family.</text>
</comment>
<keyword evidence="6" id="KW-0051">Antiviral defense</keyword>
<evidence type="ECO:0000256" key="4">
    <source>
        <dbReference type="ARBA" id="ARBA00022588"/>
    </source>
</evidence>
<evidence type="ECO:0000256" key="6">
    <source>
        <dbReference type="ARBA" id="ARBA00023118"/>
    </source>
</evidence>
<dbReference type="CDD" id="cd04330">
    <property type="entry name" value="RNAP_III_Rpc25_N"/>
    <property type="match status" value="1"/>
</dbReference>
<proteinExistence type="inferred from homology"/>
<evidence type="ECO:0000313" key="16">
    <source>
        <dbReference type="EMBL" id="NOV47519.1"/>
    </source>
</evidence>
<evidence type="ECO:0000256" key="12">
    <source>
        <dbReference type="ARBA" id="ARBA00073027"/>
    </source>
</evidence>
<dbReference type="GO" id="GO:0003677">
    <property type="term" value="F:DNA binding"/>
    <property type="evidence" value="ECO:0007669"/>
    <property type="project" value="InterPro"/>
</dbReference>
<evidence type="ECO:0000256" key="13">
    <source>
        <dbReference type="ARBA" id="ARBA00078855"/>
    </source>
</evidence>
<name>A0A6M2DMN0_XENCH</name>
<dbReference type="EMBL" id="GIIL01003793">
    <property type="protein sequence ID" value="NOV47519.1"/>
    <property type="molecule type" value="Transcribed_RNA"/>
</dbReference>
<evidence type="ECO:0000259" key="14">
    <source>
        <dbReference type="Pfam" id="PF03876"/>
    </source>
</evidence>
<dbReference type="NCBIfam" id="TIGR00448">
    <property type="entry name" value="rpoE"/>
    <property type="match status" value="1"/>
</dbReference>
<dbReference type="GO" id="GO:0045087">
    <property type="term" value="P:innate immune response"/>
    <property type="evidence" value="ECO:0007669"/>
    <property type="project" value="UniProtKB-KW"/>
</dbReference>
<reference evidence="16" key="1">
    <citation type="submission" date="2020-03" db="EMBL/GenBank/DDBJ databases">
        <title>Transcriptomic Profiling of the Digestive Tract of the Rat Flea, Xenopsylla cheopis, Following Blood Feeding and Infection with Yersinia pestis.</title>
        <authorList>
            <person name="Bland D.M."/>
            <person name="Martens C.A."/>
            <person name="Virtaneva K."/>
            <person name="Kanakabandi K."/>
            <person name="Long D."/>
            <person name="Rosenke R."/>
            <person name="Saturday G.A."/>
            <person name="Hoyt F.H."/>
            <person name="Bruno D.P."/>
            <person name="Ribeiro J.M.C."/>
            <person name="Hinnebusch J."/>
        </authorList>
    </citation>
    <scope>NUCLEOTIDE SEQUENCE</scope>
</reference>
<dbReference type="InterPro" id="IPR013238">
    <property type="entry name" value="RNA_pol_III_Rbc25"/>
</dbReference>
<evidence type="ECO:0000256" key="7">
    <source>
        <dbReference type="ARBA" id="ARBA00023163"/>
    </source>
</evidence>
<dbReference type="FunFam" id="2.40.50.140:FF:000130">
    <property type="entry name" value="DNA-directed RNA polymerase III subunit RPC8"/>
    <property type="match status" value="1"/>
</dbReference>
<dbReference type="InterPro" id="IPR004519">
    <property type="entry name" value="RNAP_E/RPC8"/>
</dbReference>